<dbReference type="PANTHER" id="PTHR10638:SF91">
    <property type="entry name" value="AMINE OXIDASE"/>
    <property type="match status" value="1"/>
</dbReference>
<evidence type="ECO:0000256" key="6">
    <source>
        <dbReference type="ARBA" id="ARBA00023002"/>
    </source>
</evidence>
<dbReference type="GO" id="GO:0048038">
    <property type="term" value="F:quinone binding"/>
    <property type="evidence" value="ECO:0007669"/>
    <property type="project" value="InterPro"/>
</dbReference>
<dbReference type="Gene3D" id="3.10.450.40">
    <property type="match status" value="2"/>
</dbReference>
<dbReference type="EMBL" id="AQGS01000575">
    <property type="protein sequence ID" value="EPS38160.1"/>
    <property type="molecule type" value="Genomic_DNA"/>
</dbReference>
<feature type="domain" description="Copper amine oxidase catalytic" evidence="12">
    <location>
        <begin position="370"/>
        <end position="702"/>
    </location>
</feature>
<keyword evidence="7 11" id="KW-0186">Copper</keyword>
<comment type="cofactor">
    <cofactor evidence="1">
        <name>Cu cation</name>
        <dbReference type="ChEBI" id="CHEBI:23378"/>
    </cofactor>
</comment>
<keyword evidence="16" id="KW-1185">Reference proteome</keyword>
<evidence type="ECO:0000256" key="3">
    <source>
        <dbReference type="ARBA" id="ARBA00011738"/>
    </source>
</evidence>
<evidence type="ECO:0000256" key="9">
    <source>
        <dbReference type="PIRSR" id="PIRSR600269-50"/>
    </source>
</evidence>
<evidence type="ECO:0000256" key="1">
    <source>
        <dbReference type="ARBA" id="ARBA00001935"/>
    </source>
</evidence>
<evidence type="ECO:0000256" key="11">
    <source>
        <dbReference type="RuleBase" id="RU000672"/>
    </source>
</evidence>
<comment type="PTM">
    <text evidence="10 11">Topaquinone (TPQ) is generated by copper-dependent autoxidation of a specific tyrosyl residue.</text>
</comment>
<comment type="subunit">
    <text evidence="3">Homodimer.</text>
</comment>
<dbReference type="Gene3D" id="2.70.98.20">
    <property type="entry name" value="Copper amine oxidase, catalytic domain"/>
    <property type="match status" value="2"/>
</dbReference>
<protein>
    <recommendedName>
        <fullName evidence="11">Amine oxidase</fullName>
        <ecNumber evidence="11">1.4.3.-</ecNumber>
    </recommendedName>
</protein>
<evidence type="ECO:0000259" key="12">
    <source>
        <dbReference type="Pfam" id="PF01179"/>
    </source>
</evidence>
<evidence type="ECO:0000256" key="8">
    <source>
        <dbReference type="ARBA" id="ARBA00023157"/>
    </source>
</evidence>
<dbReference type="PROSITE" id="PS01164">
    <property type="entry name" value="COPPER_AMINE_OXID_1"/>
    <property type="match status" value="1"/>
</dbReference>
<comment type="caution">
    <text evidence="15">The sequence shown here is derived from an EMBL/GenBank/DDBJ whole genome shotgun (WGS) entry which is preliminary data.</text>
</comment>
<proteinExistence type="inferred from homology"/>
<accession>S8A543</accession>
<evidence type="ECO:0000256" key="7">
    <source>
        <dbReference type="ARBA" id="ARBA00023008"/>
    </source>
</evidence>
<sequence>MPPHTTTIHSAAQANDRLKSLQGQINPGSQIPPHPLDPLSAVEISIASTLIKANHVGKRFQFRYVTLIEPPKSTMTAYLDEELAGRTPAQQPDRIAEASYSIFDNETGWSYKIYESIVNLTTKQVVKEVHLPEGVSEALSFKTMADAQEILVESKEFKDAIAKLGLPENIVIEIDPWMYGVDLPKFGPNRLSFLCYARHPSNNHPDGNIYAIPLPIIPIMDLQTMKVVSIDPAASGGTEDGFAYNTHPKKAIDHCIANEYVPELQPNGLRKDLKPLQVTQPEGASFTVTGRLVEWQKWRFRVGWNYREGMVIHDVTYDGRRVFHRLSLSDMTVPYGDPRTRKDPLALSIPVDDLQSFCLGHPVDFFLFTLPNTAYHRKQAFDLGDIGAGLSANNLALGCDCLGLIHYFPGALASHTGDGEVKGNAVCLHEQDMGIGWKHTNYRTQRAVLTRNRMLVIQQILTVANYEYIFAWQFDQAGAIHFETRATGILSTCSIDPGKVSEWGNVVSPGVLAQYHQHIFCLRIDPAIDGWKNSVVQEEAVSLPISQDRNPFGNAFVTEKKVIKTSSYSDAAPEKNRVFKIINPSKLNSYSKNPVAYKLVPHTGQLLLADPGSVAAARARFAQHHIWVTRHRDEDLWCGGKFTNQSFREDGGVQDMVERNENVENEDILVWHTFGMTLVSPAHHFLPLFPFPSPMLALAPPNSGYNNHILMDETLLSRHIPRVEDFPVMPVEVHQVSLKPADFFERNPAIDVPASTQLVNKSVLYDEKKAASCCS</sequence>
<reference evidence="15 16" key="1">
    <citation type="journal article" date="2013" name="PLoS Genet.">
        <title>Genomic mechanisms accounting for the adaptation to parasitism in nematode-trapping fungi.</title>
        <authorList>
            <person name="Meerupati T."/>
            <person name="Andersson K.M."/>
            <person name="Friman E."/>
            <person name="Kumar D."/>
            <person name="Tunlid A."/>
            <person name="Ahren D."/>
        </authorList>
    </citation>
    <scope>NUCLEOTIDE SEQUENCE [LARGE SCALE GENOMIC DNA]</scope>
    <source>
        <strain evidence="15 16">CBS 200.50</strain>
    </source>
</reference>
<dbReference type="eggNOG" id="KOG1186">
    <property type="taxonomic scope" value="Eukaryota"/>
</dbReference>
<feature type="domain" description="Copper amine oxidase N3-terminal" evidence="14">
    <location>
        <begin position="140"/>
        <end position="231"/>
    </location>
</feature>
<comment type="similarity">
    <text evidence="2 11">Belongs to the copper/topaquinone oxidase family.</text>
</comment>
<dbReference type="Proteomes" id="UP000015100">
    <property type="component" value="Unassembled WGS sequence"/>
</dbReference>
<evidence type="ECO:0000256" key="5">
    <source>
        <dbReference type="ARBA" id="ARBA00022772"/>
    </source>
</evidence>
<dbReference type="InterPro" id="IPR015802">
    <property type="entry name" value="Cu_amine_oxidase_N3"/>
</dbReference>
<dbReference type="InterPro" id="IPR015798">
    <property type="entry name" value="Cu_amine_oxidase_C"/>
</dbReference>
<organism evidence="15 16">
    <name type="scientific">Dactylellina haptotyla (strain CBS 200.50)</name>
    <name type="common">Nematode-trapping fungus</name>
    <name type="synonym">Monacrosporium haptotylum</name>
    <dbReference type="NCBI Taxonomy" id="1284197"/>
    <lineage>
        <taxon>Eukaryota</taxon>
        <taxon>Fungi</taxon>
        <taxon>Dikarya</taxon>
        <taxon>Ascomycota</taxon>
        <taxon>Pezizomycotina</taxon>
        <taxon>Orbiliomycetes</taxon>
        <taxon>Orbiliales</taxon>
        <taxon>Orbiliaceae</taxon>
        <taxon>Dactylellina</taxon>
    </lineage>
</organism>
<feature type="domain" description="Copper amine oxidase catalytic" evidence="12">
    <location>
        <begin position="717"/>
        <end position="750"/>
    </location>
</feature>
<name>S8A543_DACHA</name>
<feature type="domain" description="Copper amine oxidase N2-terminal" evidence="13">
    <location>
        <begin position="34"/>
        <end position="127"/>
    </location>
</feature>
<dbReference type="InterPro" id="IPR016182">
    <property type="entry name" value="Cu_amine_oxidase_N-reg"/>
</dbReference>
<keyword evidence="8" id="KW-1015">Disulfide bond</keyword>
<dbReference type="GO" id="GO:0005507">
    <property type="term" value="F:copper ion binding"/>
    <property type="evidence" value="ECO:0007669"/>
    <property type="project" value="InterPro"/>
</dbReference>
<dbReference type="SUPFAM" id="SSF54416">
    <property type="entry name" value="Amine oxidase N-terminal region"/>
    <property type="match status" value="2"/>
</dbReference>
<feature type="domain" description="Copper amine oxidase catalytic" evidence="12">
    <location>
        <begin position="276"/>
        <end position="340"/>
    </location>
</feature>
<evidence type="ECO:0000259" key="14">
    <source>
        <dbReference type="Pfam" id="PF02728"/>
    </source>
</evidence>
<dbReference type="PANTHER" id="PTHR10638">
    <property type="entry name" value="COPPER AMINE OXIDASE"/>
    <property type="match status" value="1"/>
</dbReference>
<dbReference type="Pfam" id="PF02727">
    <property type="entry name" value="Cu_amine_oxidN2"/>
    <property type="match status" value="1"/>
</dbReference>
<evidence type="ECO:0000259" key="13">
    <source>
        <dbReference type="Pfam" id="PF02727"/>
    </source>
</evidence>
<evidence type="ECO:0000256" key="10">
    <source>
        <dbReference type="PIRSR" id="PIRSR600269-51"/>
    </source>
</evidence>
<dbReference type="SUPFAM" id="SSF49998">
    <property type="entry name" value="Amine oxidase catalytic domain"/>
    <property type="match status" value="3"/>
</dbReference>
<keyword evidence="6 11" id="KW-0560">Oxidoreductase</keyword>
<keyword evidence="4 11" id="KW-0479">Metal-binding</keyword>
<dbReference type="InterPro" id="IPR036460">
    <property type="entry name" value="Cu_amine_oxidase_C_sf"/>
</dbReference>
<keyword evidence="5 9" id="KW-0801">TPQ</keyword>
<dbReference type="OrthoDB" id="5379943at2759"/>
<dbReference type="Pfam" id="PF02728">
    <property type="entry name" value="Cu_amine_oxidN3"/>
    <property type="match status" value="1"/>
</dbReference>
<dbReference type="HOGENOM" id="CLU_011500_3_1_1"/>
<dbReference type="InterPro" id="IPR000269">
    <property type="entry name" value="Cu_amine_oxidase"/>
</dbReference>
<feature type="active site" description="Schiff-base intermediate with substrate; via topaquinone" evidence="9">
    <location>
        <position position="466"/>
    </location>
</feature>
<feature type="modified residue" description="2',4',5'-topaquinone" evidence="10">
    <location>
        <position position="466"/>
    </location>
</feature>
<comment type="cofactor">
    <cofactor evidence="11">
        <name>Cu cation</name>
        <dbReference type="ChEBI" id="CHEBI:23378"/>
    </cofactor>
    <text evidence="11">Contains 1 topaquinone per subunit.</text>
</comment>
<gene>
    <name evidence="15" type="ORF">H072_8063</name>
</gene>
<evidence type="ECO:0000256" key="2">
    <source>
        <dbReference type="ARBA" id="ARBA00007983"/>
    </source>
</evidence>
<dbReference type="GO" id="GO:0009308">
    <property type="term" value="P:amine metabolic process"/>
    <property type="evidence" value="ECO:0007669"/>
    <property type="project" value="UniProtKB-UniRule"/>
</dbReference>
<feature type="active site" description="Proton acceptor" evidence="9">
    <location>
        <position position="382"/>
    </location>
</feature>
<evidence type="ECO:0000313" key="15">
    <source>
        <dbReference type="EMBL" id="EPS38160.1"/>
    </source>
</evidence>
<evidence type="ECO:0000313" key="16">
    <source>
        <dbReference type="Proteomes" id="UP000015100"/>
    </source>
</evidence>
<dbReference type="STRING" id="1284197.S8A543"/>
<dbReference type="AlphaFoldDB" id="S8A543"/>
<dbReference type="InterPro" id="IPR015800">
    <property type="entry name" value="Cu_amine_oxidase_N2"/>
</dbReference>
<dbReference type="OMA" id="HCIANEY"/>
<dbReference type="GO" id="GO:0008131">
    <property type="term" value="F:primary methylamine oxidase activity"/>
    <property type="evidence" value="ECO:0007669"/>
    <property type="project" value="InterPro"/>
</dbReference>
<evidence type="ECO:0000256" key="4">
    <source>
        <dbReference type="ARBA" id="ARBA00022723"/>
    </source>
</evidence>
<dbReference type="FunFam" id="2.70.98.20:FF:000001">
    <property type="entry name" value="Amine oxidase"/>
    <property type="match status" value="1"/>
</dbReference>
<dbReference type="EC" id="1.4.3.-" evidence="11"/>
<dbReference type="Pfam" id="PF01179">
    <property type="entry name" value="Cu_amine_oxid"/>
    <property type="match status" value="3"/>
</dbReference>
<reference evidence="16" key="2">
    <citation type="submission" date="2013-04" db="EMBL/GenBank/DDBJ databases">
        <title>Genomic mechanisms accounting for the adaptation to parasitism in nematode-trapping fungi.</title>
        <authorList>
            <person name="Ahren D.G."/>
        </authorList>
    </citation>
    <scope>NUCLEOTIDE SEQUENCE [LARGE SCALE GENOMIC DNA]</scope>
    <source>
        <strain evidence="16">CBS 200.50</strain>
    </source>
</reference>
<dbReference type="InterPro" id="IPR049948">
    <property type="entry name" value="Cu_Am_ox_TPQ-bd"/>
</dbReference>